<evidence type="ECO:0000256" key="2">
    <source>
        <dbReference type="ARBA" id="ARBA00022602"/>
    </source>
</evidence>
<keyword evidence="2 6" id="KW-0637">Prenyltransferase</keyword>
<evidence type="ECO:0000256" key="7">
    <source>
        <dbReference type="SAM" id="MobiDB-lite"/>
    </source>
</evidence>
<dbReference type="Proteomes" id="UP001194696">
    <property type="component" value="Unassembled WGS sequence"/>
</dbReference>
<dbReference type="SUPFAM" id="SSF48439">
    <property type="entry name" value="Protein prenylyltransferase"/>
    <property type="match status" value="1"/>
</dbReference>
<evidence type="ECO:0000256" key="4">
    <source>
        <dbReference type="ARBA" id="ARBA00022737"/>
    </source>
</evidence>
<evidence type="ECO:0000256" key="6">
    <source>
        <dbReference type="RuleBase" id="RU367120"/>
    </source>
</evidence>
<dbReference type="EMBL" id="JAAAIM010001921">
    <property type="protein sequence ID" value="KAG0274983.1"/>
    <property type="molecule type" value="Genomic_DNA"/>
</dbReference>
<dbReference type="InterPro" id="IPR001611">
    <property type="entry name" value="Leu-rich_rpt"/>
</dbReference>
<dbReference type="InterPro" id="IPR002088">
    <property type="entry name" value="Prenyl_trans_a"/>
</dbReference>
<proteinExistence type="inferred from homology"/>
<comment type="catalytic activity">
    <reaction evidence="5 6">
        <text>geranylgeranyl diphosphate + L-cysteinyl-[protein] = S-geranylgeranyl-L-cysteinyl-[protein] + diphosphate</text>
        <dbReference type="Rhea" id="RHEA:21240"/>
        <dbReference type="Rhea" id="RHEA-COMP:10131"/>
        <dbReference type="Rhea" id="RHEA-COMP:11537"/>
        <dbReference type="ChEBI" id="CHEBI:29950"/>
        <dbReference type="ChEBI" id="CHEBI:33019"/>
        <dbReference type="ChEBI" id="CHEBI:57533"/>
        <dbReference type="ChEBI" id="CHEBI:86021"/>
        <dbReference type="EC" id="2.5.1.60"/>
    </reaction>
</comment>
<dbReference type="PANTHER" id="PTHR11129:SF2">
    <property type="entry name" value="GERANYLGERANYL TRANSFERASE TYPE-2 SUBUNIT ALPHA"/>
    <property type="match status" value="1"/>
</dbReference>
<feature type="region of interest" description="Disordered" evidence="7">
    <location>
        <begin position="1"/>
        <end position="20"/>
    </location>
</feature>
<evidence type="ECO:0000256" key="3">
    <source>
        <dbReference type="ARBA" id="ARBA00022679"/>
    </source>
</evidence>
<gene>
    <name evidence="8" type="ORF">BGZ96_004001</name>
</gene>
<evidence type="ECO:0000313" key="8">
    <source>
        <dbReference type="EMBL" id="KAG0274983.1"/>
    </source>
</evidence>
<evidence type="ECO:0000313" key="9">
    <source>
        <dbReference type="Proteomes" id="UP001194696"/>
    </source>
</evidence>
<dbReference type="PANTHER" id="PTHR11129">
    <property type="entry name" value="PROTEIN FARNESYLTRANSFERASE ALPHA SUBUNIT/RAB GERANYLGERANYL TRANSFERASE ALPHA SUBUNIT"/>
    <property type="match status" value="1"/>
</dbReference>
<keyword evidence="4" id="KW-0677">Repeat</keyword>
<organism evidence="8 9">
    <name type="scientific">Linnemannia gamsii</name>
    <dbReference type="NCBI Taxonomy" id="64522"/>
    <lineage>
        <taxon>Eukaryota</taxon>
        <taxon>Fungi</taxon>
        <taxon>Fungi incertae sedis</taxon>
        <taxon>Mucoromycota</taxon>
        <taxon>Mortierellomycotina</taxon>
        <taxon>Mortierellomycetes</taxon>
        <taxon>Mortierellales</taxon>
        <taxon>Mortierellaceae</taxon>
        <taxon>Linnemannia</taxon>
    </lineage>
</organism>
<dbReference type="EC" id="2.5.1.60" evidence="6"/>
<evidence type="ECO:0000256" key="1">
    <source>
        <dbReference type="ARBA" id="ARBA00006734"/>
    </source>
</evidence>
<dbReference type="Gene3D" id="1.25.40.120">
    <property type="entry name" value="Protein prenylyltransferase"/>
    <property type="match status" value="2"/>
</dbReference>
<comment type="caution">
    <text evidence="8">The sequence shown here is derived from an EMBL/GenBank/DDBJ whole genome shotgun (WGS) entry which is preliminary data.</text>
</comment>
<feature type="non-terminal residue" evidence="8">
    <location>
        <position position="557"/>
    </location>
</feature>
<comment type="similarity">
    <text evidence="1 6">Belongs to the protein prenyltransferase subunit alpha family.</text>
</comment>
<evidence type="ECO:0000256" key="5">
    <source>
        <dbReference type="ARBA" id="ARBA00047658"/>
    </source>
</evidence>
<protein>
    <recommendedName>
        <fullName evidence="6">Geranylgeranyl transferase type-2 subunit alpha</fullName>
        <ecNumber evidence="6">2.5.1.60</ecNumber>
    </recommendedName>
    <alternativeName>
        <fullName evidence="6">Geranylgeranyl transferase type II subunit alpha</fullName>
    </alternativeName>
</protein>
<sequence>MESRHGRKKEQAESPEVLKAKEEKEAVLVREYLTLKDSLKELVESNKRDNDALKVTTALLRKSPDYYTIWNVRRTILKEGFLDNADDETANKIYTGELEFVQENLKLNPKSYWMWNHRRWCLESMSQPRWDRELAMVGKFLEMDARNFHGWDYRRYIIRQLDLKDKEAKDKVLDRAQSEFDFTTTKIHQNFSNYSAWHNRSTLLGKLAEDLSAEERADIVDNEFDLVKNAIYTDPEDQSAWLYELWLIGREERSISILGASVISFHPLEIVVAFDETVKMRNPFTHVAIPLEGEWKATGSDSALGSVWIFQQAPGAVYGPTVEVVIFSNDVCAVRTGSKLPAAVCYELETLNQNLEDISGRLGRLVIGKNLMYDVTKRIGPVTGPDGTLETQVAHPKHCVTSLTESDSLDDRVALLEREISAVRELVEMEPDWPIQILSTLLSELRKTISIHSTKAKDIDDECIELQEKLITIDPLRQERYEDRRAQLVFERETLSIIQDSKRFPEIEYAANQPRNLDLSMRGLTHIPISSYLLHLHTLNLDSNSIRSTRFLRNLLN</sequence>
<keyword evidence="9" id="KW-1185">Reference proteome</keyword>
<name>A0ABQ7JIQ3_9FUNG</name>
<dbReference type="PROSITE" id="PS51450">
    <property type="entry name" value="LRR"/>
    <property type="match status" value="1"/>
</dbReference>
<keyword evidence="3 6" id="KW-0808">Transferase</keyword>
<dbReference type="Pfam" id="PF01239">
    <property type="entry name" value="PPTA"/>
    <property type="match status" value="5"/>
</dbReference>
<reference evidence="8 9" key="1">
    <citation type="journal article" date="2020" name="Fungal Divers.">
        <title>Resolving the Mortierellaceae phylogeny through synthesis of multi-gene phylogenetics and phylogenomics.</title>
        <authorList>
            <person name="Vandepol N."/>
            <person name="Liber J."/>
            <person name="Desiro A."/>
            <person name="Na H."/>
            <person name="Kennedy M."/>
            <person name="Barry K."/>
            <person name="Grigoriev I.V."/>
            <person name="Miller A.N."/>
            <person name="O'Donnell K."/>
            <person name="Stajich J.E."/>
            <person name="Bonito G."/>
        </authorList>
    </citation>
    <scope>NUCLEOTIDE SEQUENCE [LARGE SCALE GENOMIC DNA]</scope>
    <source>
        <strain evidence="8 9">AD045</strain>
    </source>
</reference>
<accession>A0ABQ7JIQ3</accession>
<comment type="function">
    <text evidence="6">Catalyzes the transfer of a geranyl-geranyl moiety from geranyl-geranyl pyrophosphate to cysteines occuring in specific C-terminal amino acid sequences.</text>
</comment>
<dbReference type="PROSITE" id="PS51147">
    <property type="entry name" value="PFTA"/>
    <property type="match status" value="5"/>
</dbReference>